<sequence>MSGNIIINGKTVDKSVLAPDASHSNYVLVQTTGEPLNRVQKTQLKDLGVDIQEFVGDDDSQLYLCGYKPESLEVLRQLPFVDYANVYQNDFVVPAEIQPAAQQTAAADGTDTLKIDVLLHHDVNEPSDDLVNKIASAAHVEASAISVQRGLLRLEVASKDLASIAAVDEVRVIHPVKERKLFNNVARRILNANDVNINNTVYRGKDQIVAVADTGLDKGSDTDVHNAFAGRVYKLFAWGRPGKTDDTAGHGTHVCGSVLGSDNVDGEGLVEGTAPAARLLMQSLLSEDGGLGGIPNDLGQLFDEAYQAKARVHTNSWGTPLPQSGVQNPYDTGAEGIDKFVWDNQDMTILFAAGNDGQDRDKRGVVDGKINERSLGAEAAAKNCITVGASENDRPTLKSAVAGLSYTYGSFWRNDYPQNPLKDDDMANNPEGLAAFSSRGLTGENRIKPDVVGPGTAILSTRSANIVDTSEVGVFGTVSDPRYWYLAGTSMATPLIAGCCAVLRETLLANGYQDTMNGVKNPTSSLVKALLINGAIPIKGQYMPKEVGEEPNPHSGFGRVNLTGSVVAPGDKFSGYGTGVLDDDQVPFSISIPVPEGTPSSHTPGEPRHQMPLGGSGAAGAGVGVGLSLKVTLVYADFPGKRLSNDLNLAVQAGDKERHGNQGNQDFSIGSTSPFDRLNNVEQVLWPGVPGGECKIVVKAFRLTQDTVPFAYAWKFF</sequence>
<feature type="active site" description="Charge relay system" evidence="4 5">
    <location>
        <position position="213"/>
    </location>
</feature>
<protein>
    <recommendedName>
        <fullName evidence="6">Peptidase S8/S53 domain-containing protein</fullName>
    </recommendedName>
</protein>
<feature type="domain" description="Peptidase S8/S53" evidence="6">
    <location>
        <begin position="204"/>
        <end position="544"/>
    </location>
</feature>
<evidence type="ECO:0000256" key="2">
    <source>
        <dbReference type="ARBA" id="ARBA00022801"/>
    </source>
</evidence>
<proteinExistence type="inferred from homology"/>
<dbReference type="InterPro" id="IPR023828">
    <property type="entry name" value="Peptidase_S8_Ser-AS"/>
</dbReference>
<name>A0AAV9QGJ1_9PEZI</name>
<keyword evidence="2 5" id="KW-0378">Hydrolase</keyword>
<dbReference type="SUPFAM" id="SSF52743">
    <property type="entry name" value="Subtilisin-like"/>
    <property type="match status" value="1"/>
</dbReference>
<dbReference type="PROSITE" id="PS00138">
    <property type="entry name" value="SUBTILASE_SER"/>
    <property type="match status" value="1"/>
</dbReference>
<evidence type="ECO:0000259" key="6">
    <source>
        <dbReference type="Pfam" id="PF00082"/>
    </source>
</evidence>
<keyword evidence="3 5" id="KW-0720">Serine protease</keyword>
<keyword evidence="1 5" id="KW-0645">Protease</keyword>
<dbReference type="Gene3D" id="2.60.120.380">
    <property type="match status" value="1"/>
</dbReference>
<dbReference type="GO" id="GO:0006508">
    <property type="term" value="P:proteolysis"/>
    <property type="evidence" value="ECO:0007669"/>
    <property type="project" value="UniProtKB-KW"/>
</dbReference>
<dbReference type="GO" id="GO:0004252">
    <property type="term" value="F:serine-type endopeptidase activity"/>
    <property type="evidence" value="ECO:0007669"/>
    <property type="project" value="UniProtKB-UniRule"/>
</dbReference>
<comment type="similarity">
    <text evidence="5">Belongs to the peptidase S8 family.</text>
</comment>
<dbReference type="PROSITE" id="PS00137">
    <property type="entry name" value="SUBTILASE_HIS"/>
    <property type="match status" value="1"/>
</dbReference>
<evidence type="ECO:0000256" key="4">
    <source>
        <dbReference type="PIRSR" id="PIRSR615500-1"/>
    </source>
</evidence>
<dbReference type="AlphaFoldDB" id="A0AAV9QGJ1"/>
<dbReference type="PANTHER" id="PTHR43399">
    <property type="entry name" value="SUBTILISIN-RELATED"/>
    <property type="match status" value="1"/>
</dbReference>
<evidence type="ECO:0000256" key="5">
    <source>
        <dbReference type="PROSITE-ProRule" id="PRU01240"/>
    </source>
</evidence>
<dbReference type="InterPro" id="IPR015500">
    <property type="entry name" value="Peptidase_S8_subtilisin-rel"/>
</dbReference>
<feature type="active site" description="Charge relay system" evidence="4 5">
    <location>
        <position position="490"/>
    </location>
</feature>
<evidence type="ECO:0000256" key="3">
    <source>
        <dbReference type="ARBA" id="ARBA00022825"/>
    </source>
</evidence>
<organism evidence="7 8">
    <name type="scientific">Vermiconidia calcicola</name>
    <dbReference type="NCBI Taxonomy" id="1690605"/>
    <lineage>
        <taxon>Eukaryota</taxon>
        <taxon>Fungi</taxon>
        <taxon>Dikarya</taxon>
        <taxon>Ascomycota</taxon>
        <taxon>Pezizomycotina</taxon>
        <taxon>Dothideomycetes</taxon>
        <taxon>Dothideomycetidae</taxon>
        <taxon>Mycosphaerellales</taxon>
        <taxon>Extremaceae</taxon>
        <taxon>Vermiconidia</taxon>
    </lineage>
</organism>
<dbReference type="PROSITE" id="PS51892">
    <property type="entry name" value="SUBTILASE"/>
    <property type="match status" value="1"/>
</dbReference>
<dbReference type="CDD" id="cd04842">
    <property type="entry name" value="Peptidases_S8_Kp43_protease"/>
    <property type="match status" value="1"/>
</dbReference>
<accession>A0AAV9QGJ1</accession>
<dbReference type="SUPFAM" id="SSF49785">
    <property type="entry name" value="Galactose-binding domain-like"/>
    <property type="match status" value="1"/>
</dbReference>
<dbReference type="Pfam" id="PF00082">
    <property type="entry name" value="Peptidase_S8"/>
    <property type="match status" value="1"/>
</dbReference>
<dbReference type="EMBL" id="JAXLQG010000003">
    <property type="protein sequence ID" value="KAK5542308.1"/>
    <property type="molecule type" value="Genomic_DNA"/>
</dbReference>
<reference evidence="7 8" key="1">
    <citation type="submission" date="2023-06" db="EMBL/GenBank/DDBJ databases">
        <title>Black Yeasts Isolated from many extreme environments.</title>
        <authorList>
            <person name="Coleine C."/>
            <person name="Stajich J.E."/>
            <person name="Selbmann L."/>
        </authorList>
    </citation>
    <scope>NUCLEOTIDE SEQUENCE [LARGE SCALE GENOMIC DNA]</scope>
    <source>
        <strain evidence="7 8">CCFEE 5887</strain>
    </source>
</reference>
<evidence type="ECO:0000313" key="7">
    <source>
        <dbReference type="EMBL" id="KAK5542308.1"/>
    </source>
</evidence>
<feature type="active site" description="Charge relay system" evidence="4 5">
    <location>
        <position position="250"/>
    </location>
</feature>
<dbReference type="InterPro" id="IPR051048">
    <property type="entry name" value="Peptidase_S8/S53_subtilisin"/>
</dbReference>
<dbReference type="Proteomes" id="UP001345827">
    <property type="component" value="Unassembled WGS sequence"/>
</dbReference>
<evidence type="ECO:0000313" key="8">
    <source>
        <dbReference type="Proteomes" id="UP001345827"/>
    </source>
</evidence>
<dbReference type="InterPro" id="IPR034058">
    <property type="entry name" value="TagA/B/C/D_pept_dom"/>
</dbReference>
<dbReference type="Gene3D" id="3.40.50.200">
    <property type="entry name" value="Peptidase S8/S53 domain"/>
    <property type="match status" value="1"/>
</dbReference>
<dbReference type="InterPro" id="IPR000209">
    <property type="entry name" value="Peptidase_S8/S53_dom"/>
</dbReference>
<dbReference type="InterPro" id="IPR022398">
    <property type="entry name" value="Peptidase_S8_His-AS"/>
</dbReference>
<dbReference type="PANTHER" id="PTHR43399:SF5">
    <property type="entry name" value="PEPTIDASE S8 FAMILY WITH PROTEASE-ASSOCIATED DOMAIN"/>
    <property type="match status" value="1"/>
</dbReference>
<dbReference type="InterPro" id="IPR008979">
    <property type="entry name" value="Galactose-bd-like_sf"/>
</dbReference>
<gene>
    <name evidence="7" type="ORF">LTR25_002193</name>
</gene>
<evidence type="ECO:0000256" key="1">
    <source>
        <dbReference type="ARBA" id="ARBA00022670"/>
    </source>
</evidence>
<comment type="caution">
    <text evidence="7">The sequence shown here is derived from an EMBL/GenBank/DDBJ whole genome shotgun (WGS) entry which is preliminary data.</text>
</comment>
<dbReference type="InterPro" id="IPR036852">
    <property type="entry name" value="Peptidase_S8/S53_dom_sf"/>
</dbReference>
<keyword evidence="8" id="KW-1185">Reference proteome</keyword>
<dbReference type="PRINTS" id="PR00723">
    <property type="entry name" value="SUBTILISIN"/>
</dbReference>